<dbReference type="PANTHER" id="PTHR28083:SF1">
    <property type="entry name" value="GOOD FOR FULL DBP5 ACTIVITY PROTEIN 2"/>
    <property type="match status" value="1"/>
</dbReference>
<proteinExistence type="predicted"/>
<reference evidence="2 3" key="1">
    <citation type="journal article" date="2016" name="Mol. Biol. Evol.">
        <title>Comparative Genomics of Early-Diverging Mushroom-Forming Fungi Provides Insights into the Origins of Lignocellulose Decay Capabilities.</title>
        <authorList>
            <person name="Nagy L.G."/>
            <person name="Riley R."/>
            <person name="Tritt A."/>
            <person name="Adam C."/>
            <person name="Daum C."/>
            <person name="Floudas D."/>
            <person name="Sun H."/>
            <person name="Yadav J.S."/>
            <person name="Pangilinan J."/>
            <person name="Larsson K.H."/>
            <person name="Matsuura K."/>
            <person name="Barry K."/>
            <person name="Labutti K."/>
            <person name="Kuo R."/>
            <person name="Ohm R.A."/>
            <person name="Bhattacharya S.S."/>
            <person name="Shirouzu T."/>
            <person name="Yoshinaga Y."/>
            <person name="Martin F.M."/>
            <person name="Grigoriev I.V."/>
            <person name="Hibbett D.S."/>
        </authorList>
    </citation>
    <scope>NUCLEOTIDE SEQUENCE [LARGE SCALE GENOMIC DNA]</scope>
    <source>
        <strain evidence="2 3">HHB10207 ss-3</strain>
    </source>
</reference>
<dbReference type="AlphaFoldDB" id="A0A166BX65"/>
<organism evidence="2 3">
    <name type="scientific">Sistotremastrum suecicum HHB10207 ss-3</name>
    <dbReference type="NCBI Taxonomy" id="1314776"/>
    <lineage>
        <taxon>Eukaryota</taxon>
        <taxon>Fungi</taxon>
        <taxon>Dikarya</taxon>
        <taxon>Basidiomycota</taxon>
        <taxon>Agaricomycotina</taxon>
        <taxon>Agaricomycetes</taxon>
        <taxon>Sistotremastrales</taxon>
        <taxon>Sistotremastraceae</taxon>
        <taxon>Sistotremastrum</taxon>
    </lineage>
</organism>
<dbReference type="EMBL" id="KV428098">
    <property type="protein sequence ID" value="KZT36846.1"/>
    <property type="molecule type" value="Genomic_DNA"/>
</dbReference>
<sequence length="388" mass="44705">MTFHPVIHGFYRYTDIIFVWHTAFQDRPIIETALKAFISPHCVTRKDHPFNKDGKGVEFWMGTLPNGEQRLLYSSAQVEYARYWLKEMGFTNGELIPIPDSSYLLRPGSELQAISPVYFDTYEKLKDAQKDVEKNNKRLKRSHNAYTGRIQFERIRNSWNEKIGTWCAIDFEWWEMCHTDLTEVGLSSVTFENGLELATNRHLIFKENRLCRNGKYSPDNRDHFLFGQSQTLPQKQISEELKSYLQTASEKGPVFLIFHDQKGDIKCLRETGVELDGLSGDLPEIAPSSGLFSIDTTTMWAALSGRNENCNLERMCRLLGVKNLNRFHNAGNDAHFTLQAFKCMAGGPPLDMQREERWPSQTDQAATVQFTELQQEGGYWSDDVDMSN</sequence>
<evidence type="ECO:0000313" key="3">
    <source>
        <dbReference type="Proteomes" id="UP000076798"/>
    </source>
</evidence>
<gene>
    <name evidence="2" type="ORF">SISSUDRAFT_1049376</name>
</gene>
<name>A0A166BX65_9AGAM</name>
<dbReference type="GO" id="GO:0003676">
    <property type="term" value="F:nucleic acid binding"/>
    <property type="evidence" value="ECO:0007669"/>
    <property type="project" value="InterPro"/>
</dbReference>
<dbReference type="PANTHER" id="PTHR28083">
    <property type="entry name" value="GOOD FOR FULL DBP5 ACTIVITY PROTEIN 2"/>
    <property type="match status" value="1"/>
</dbReference>
<keyword evidence="3" id="KW-1185">Reference proteome</keyword>
<feature type="domain" description="Gfd2/YDR514C-like C-terminal" evidence="1">
    <location>
        <begin position="165"/>
        <end position="344"/>
    </location>
</feature>
<evidence type="ECO:0000259" key="1">
    <source>
        <dbReference type="Pfam" id="PF21762"/>
    </source>
</evidence>
<dbReference type="STRING" id="1314776.A0A166BX65"/>
<dbReference type="InterPro" id="IPR036397">
    <property type="entry name" value="RNaseH_sf"/>
</dbReference>
<dbReference type="Gene3D" id="3.30.420.10">
    <property type="entry name" value="Ribonuclease H-like superfamily/Ribonuclease H"/>
    <property type="match status" value="1"/>
</dbReference>
<dbReference type="InterPro" id="IPR048519">
    <property type="entry name" value="Gfd2/YDR514C-like_C"/>
</dbReference>
<protein>
    <recommendedName>
        <fullName evidence="1">Gfd2/YDR514C-like C-terminal domain-containing protein</fullName>
    </recommendedName>
</protein>
<dbReference type="InterPro" id="IPR012337">
    <property type="entry name" value="RNaseH-like_sf"/>
</dbReference>
<evidence type="ECO:0000313" key="2">
    <source>
        <dbReference type="EMBL" id="KZT36846.1"/>
    </source>
</evidence>
<dbReference type="GO" id="GO:0005634">
    <property type="term" value="C:nucleus"/>
    <property type="evidence" value="ECO:0007669"/>
    <property type="project" value="TreeGrafter"/>
</dbReference>
<accession>A0A166BX65</accession>
<dbReference type="InterPro" id="IPR040151">
    <property type="entry name" value="Gfd2/YDR514C-like"/>
</dbReference>
<dbReference type="SUPFAM" id="SSF53098">
    <property type="entry name" value="Ribonuclease H-like"/>
    <property type="match status" value="1"/>
</dbReference>
<dbReference type="OrthoDB" id="5953249at2759"/>
<dbReference type="Proteomes" id="UP000076798">
    <property type="component" value="Unassembled WGS sequence"/>
</dbReference>
<dbReference type="Pfam" id="PF21762">
    <property type="entry name" value="DEDDh_C"/>
    <property type="match status" value="1"/>
</dbReference>